<dbReference type="GO" id="GO:0016651">
    <property type="term" value="F:oxidoreductase activity, acting on NAD(P)H"/>
    <property type="evidence" value="ECO:0007669"/>
    <property type="project" value="InterPro"/>
</dbReference>
<comment type="similarity">
    <text evidence="1">Belongs to the zinc-containing alcohol dehydrogenase family.</text>
</comment>
<dbReference type="PANTHER" id="PTHR45348:SF5">
    <property type="entry name" value="OXIDOREDUCTASE, PUTATIVE (AFU_ORTHOLOGUE AFUA_8G01420)-RELATED"/>
    <property type="match status" value="1"/>
</dbReference>
<dbReference type="InterPro" id="IPR011032">
    <property type="entry name" value="GroES-like_sf"/>
</dbReference>
<dbReference type="Pfam" id="PF08240">
    <property type="entry name" value="ADH_N"/>
    <property type="match status" value="1"/>
</dbReference>
<name>A0A178CEZ6_9EURO</name>
<dbReference type="InterPro" id="IPR036291">
    <property type="entry name" value="NAD(P)-bd_dom_sf"/>
</dbReference>
<reference evidence="4 5" key="1">
    <citation type="submission" date="2016-03" db="EMBL/GenBank/DDBJ databases">
        <title>The draft genome sequence of Fonsecaea nubica causative agent of cutaneous subcutaneous infection in human host.</title>
        <authorList>
            <person name="Costa F."/>
            <person name="Sybren D.H."/>
            <person name="Raittz R.T."/>
            <person name="Weiss V.A."/>
            <person name="Leao A.C."/>
            <person name="Gomes R."/>
            <person name="De Souza E.M."/>
            <person name="Pedrosa F.O."/>
            <person name="Steffens M.B."/>
            <person name="Bombassaro A."/>
            <person name="Tadra-Sfeir M.Z."/>
            <person name="Moreno L.F."/>
            <person name="Najafzadeh M.J."/>
            <person name="Felipe M.S."/>
            <person name="Teixeira M."/>
            <person name="Sun J."/>
            <person name="Xi L."/>
            <person name="Castro M.A."/>
            <person name="Vicente V.A."/>
        </authorList>
    </citation>
    <scope>NUCLEOTIDE SEQUENCE [LARGE SCALE GENOMIC DNA]</scope>
    <source>
        <strain evidence="4 5">CBS 269.64</strain>
    </source>
</reference>
<dbReference type="Proteomes" id="UP000185904">
    <property type="component" value="Unassembled WGS sequence"/>
</dbReference>
<dbReference type="SUPFAM" id="SSF50129">
    <property type="entry name" value="GroES-like"/>
    <property type="match status" value="1"/>
</dbReference>
<keyword evidence="5" id="KW-1185">Reference proteome</keyword>
<dbReference type="EMBL" id="LVCJ01000092">
    <property type="protein sequence ID" value="OAL27836.1"/>
    <property type="molecule type" value="Genomic_DNA"/>
</dbReference>
<dbReference type="OrthoDB" id="3233595at2759"/>
<dbReference type="InterPro" id="IPR020843">
    <property type="entry name" value="ER"/>
</dbReference>
<dbReference type="RefSeq" id="XP_022496103.1">
    <property type="nucleotide sequence ID" value="XM_022647958.1"/>
</dbReference>
<dbReference type="Gene3D" id="3.40.50.720">
    <property type="entry name" value="NAD(P)-binding Rossmann-like Domain"/>
    <property type="match status" value="1"/>
</dbReference>
<dbReference type="PANTHER" id="PTHR45348">
    <property type="entry name" value="HYPOTHETICAL OXIDOREDUCTASE (EUROFUNG)"/>
    <property type="match status" value="1"/>
</dbReference>
<proteinExistence type="inferred from homology"/>
<evidence type="ECO:0000256" key="2">
    <source>
        <dbReference type="ARBA" id="ARBA00023002"/>
    </source>
</evidence>
<evidence type="ECO:0000259" key="3">
    <source>
        <dbReference type="SMART" id="SM00829"/>
    </source>
</evidence>
<sequence>MSKNVPETMLEALVHSTGKVSIHRTDLPQPDGNEVLIEVFAAGMNPKDWKVPQFFPSFDGTNQGDDIAGVVRKVGSAVIKFKPGDRVAAYHDMRRPGGGAYADYAIAPEHATFHIPAVLDFERAATIPLSYMTAAVALFVRLGLPEPWVARAHPDKLPEGGILIYGGASAVGAYAIQLARYAGIHPIITVAGNGLPLVEKFLQSDKGDVAIDYRQSTPDLIRDLKTALAGKELKFALDAVADQSKSTRDNILAVMASGGNLTTVIPTESANEKTRSIFNVSFTSVGVVFNSDQDFGEVWFQLASRGLREGWLVPHPFEMVQGGLAGIQDALKKLQDGKISARKYVVRVKDTVTTPTMT</sequence>
<dbReference type="InterPro" id="IPR047122">
    <property type="entry name" value="Trans-enoyl_RdTase-like"/>
</dbReference>
<dbReference type="Gene3D" id="3.90.180.10">
    <property type="entry name" value="Medium-chain alcohol dehydrogenases, catalytic domain"/>
    <property type="match status" value="1"/>
</dbReference>
<dbReference type="SMART" id="SM00829">
    <property type="entry name" value="PKS_ER"/>
    <property type="match status" value="1"/>
</dbReference>
<dbReference type="AlphaFoldDB" id="A0A178CEZ6"/>
<evidence type="ECO:0000313" key="5">
    <source>
        <dbReference type="Proteomes" id="UP000185904"/>
    </source>
</evidence>
<dbReference type="InterPro" id="IPR013154">
    <property type="entry name" value="ADH-like_N"/>
</dbReference>
<dbReference type="CDD" id="cd08249">
    <property type="entry name" value="enoyl_reductase_like"/>
    <property type="match status" value="1"/>
</dbReference>
<protein>
    <recommendedName>
        <fullName evidence="3">Enoyl reductase (ER) domain-containing protein</fullName>
    </recommendedName>
</protein>
<evidence type="ECO:0000313" key="4">
    <source>
        <dbReference type="EMBL" id="OAL27836.1"/>
    </source>
</evidence>
<keyword evidence="2" id="KW-0560">Oxidoreductase</keyword>
<comment type="caution">
    <text evidence="4">The sequence shown here is derived from an EMBL/GenBank/DDBJ whole genome shotgun (WGS) entry which is preliminary data.</text>
</comment>
<dbReference type="GeneID" id="34593086"/>
<dbReference type="SUPFAM" id="SSF51735">
    <property type="entry name" value="NAD(P)-binding Rossmann-fold domains"/>
    <property type="match status" value="1"/>
</dbReference>
<evidence type="ECO:0000256" key="1">
    <source>
        <dbReference type="ARBA" id="ARBA00008072"/>
    </source>
</evidence>
<accession>A0A178CEZ6</accession>
<organism evidence="4 5">
    <name type="scientific">Fonsecaea nubica</name>
    <dbReference type="NCBI Taxonomy" id="856822"/>
    <lineage>
        <taxon>Eukaryota</taxon>
        <taxon>Fungi</taxon>
        <taxon>Dikarya</taxon>
        <taxon>Ascomycota</taxon>
        <taxon>Pezizomycotina</taxon>
        <taxon>Eurotiomycetes</taxon>
        <taxon>Chaetothyriomycetidae</taxon>
        <taxon>Chaetothyriales</taxon>
        <taxon>Herpotrichiellaceae</taxon>
        <taxon>Fonsecaea</taxon>
    </lineage>
</organism>
<feature type="domain" description="Enoyl reductase (ER)" evidence="3">
    <location>
        <begin position="15"/>
        <end position="346"/>
    </location>
</feature>
<gene>
    <name evidence="4" type="ORF">AYO20_09689</name>
</gene>